<proteinExistence type="predicted"/>
<comment type="caution">
    <text evidence="1">The sequence shown here is derived from an EMBL/GenBank/DDBJ whole genome shotgun (WGS) entry which is preliminary data.</text>
</comment>
<protein>
    <submittedName>
        <fullName evidence="1">Uncharacterized protein</fullName>
    </submittedName>
</protein>
<dbReference type="Proteomes" id="UP000828941">
    <property type="component" value="Chromosome 10"/>
</dbReference>
<keyword evidence="2" id="KW-1185">Reference proteome</keyword>
<reference evidence="1 2" key="1">
    <citation type="journal article" date="2022" name="DNA Res.">
        <title>Chromosomal-level genome assembly of the orchid tree Bauhinia variegata (Leguminosae; Cercidoideae) supports the allotetraploid origin hypothesis of Bauhinia.</title>
        <authorList>
            <person name="Zhong Y."/>
            <person name="Chen Y."/>
            <person name="Zheng D."/>
            <person name="Pang J."/>
            <person name="Liu Y."/>
            <person name="Luo S."/>
            <person name="Meng S."/>
            <person name="Qian L."/>
            <person name="Wei D."/>
            <person name="Dai S."/>
            <person name="Zhou R."/>
        </authorList>
    </citation>
    <scope>NUCLEOTIDE SEQUENCE [LARGE SCALE GENOMIC DNA]</scope>
    <source>
        <strain evidence="1">BV-YZ2020</strain>
    </source>
</reference>
<evidence type="ECO:0000313" key="2">
    <source>
        <dbReference type="Proteomes" id="UP000828941"/>
    </source>
</evidence>
<evidence type="ECO:0000313" key="1">
    <source>
        <dbReference type="EMBL" id="KAI4316167.1"/>
    </source>
</evidence>
<sequence>MTKSSMRTTTAQTIIRELENHFVPSLRNCGKIGELKKIHANIVKLSLSQSNFLVTKMLDVCDNCGDIDYATLLFEQLVEPNAFSYNAIIRTYAHNHAYNLAITQFKQMLRAQNHILPDKFTFPFVIKSSAGLLSHPLGQQIHAQLCKFGPESHSITENALIDMYTKCDDLTNAHKVFEQMTNQDVFSWNGLIYGHARLGQMERARTLFDGMPCRTIVSWTTMITGYARNGCYADALDIFRKMQVAGIEPDEISLISVLPACSQLGALEVGRWIHLYSDKNGFLQKTNISNALIEMYSKCGCIDEARNLFDELAHRDVISWSTMIGALANHGKAHEAIELFQDMQKALVFPNKITFLGILTACTHAGLLNEGLKYFDSMRENYNIEPEIEHYGCLVDLLGRCGRLDKALDTILKMPIEPDSRIWGSLLSSCRTHKNLEIAIIAMEHHLELEPDASGSYVMLANIYAELGKWEDVSSIRKAIRSKRIKKTPGCSLIEIDNLVQEFLSDDYSKPFAQEIYGVLELLAWHQNRTSDLVEFLQEDTGLA</sequence>
<gene>
    <name evidence="1" type="ORF">L6164_024173</name>
</gene>
<dbReference type="EMBL" id="CM039435">
    <property type="protein sequence ID" value="KAI4316167.1"/>
    <property type="molecule type" value="Genomic_DNA"/>
</dbReference>
<name>A0ACB9LWS6_BAUVA</name>
<organism evidence="1 2">
    <name type="scientific">Bauhinia variegata</name>
    <name type="common">Purple orchid tree</name>
    <name type="synonym">Phanera variegata</name>
    <dbReference type="NCBI Taxonomy" id="167791"/>
    <lineage>
        <taxon>Eukaryota</taxon>
        <taxon>Viridiplantae</taxon>
        <taxon>Streptophyta</taxon>
        <taxon>Embryophyta</taxon>
        <taxon>Tracheophyta</taxon>
        <taxon>Spermatophyta</taxon>
        <taxon>Magnoliopsida</taxon>
        <taxon>eudicotyledons</taxon>
        <taxon>Gunneridae</taxon>
        <taxon>Pentapetalae</taxon>
        <taxon>rosids</taxon>
        <taxon>fabids</taxon>
        <taxon>Fabales</taxon>
        <taxon>Fabaceae</taxon>
        <taxon>Cercidoideae</taxon>
        <taxon>Cercideae</taxon>
        <taxon>Bauhiniinae</taxon>
        <taxon>Bauhinia</taxon>
    </lineage>
</organism>
<accession>A0ACB9LWS6</accession>